<dbReference type="PANTHER" id="PTHR43102">
    <property type="entry name" value="SLR1143 PROTEIN"/>
    <property type="match status" value="1"/>
</dbReference>
<feature type="compositionally biased region" description="Low complexity" evidence="1">
    <location>
        <begin position="224"/>
        <end position="233"/>
    </location>
</feature>
<dbReference type="Pfam" id="PF01590">
    <property type="entry name" value="GAF"/>
    <property type="match status" value="1"/>
</dbReference>
<gene>
    <name evidence="3" type="ORF">LELG_01868</name>
</gene>
<dbReference type="HOGENOM" id="CLU_512858_0_0_1"/>
<keyword evidence="4" id="KW-1185">Reference proteome</keyword>
<dbReference type="STRING" id="379508.A5DWY1"/>
<name>A5DWY1_LODEL</name>
<evidence type="ECO:0000259" key="2">
    <source>
        <dbReference type="Pfam" id="PF01590"/>
    </source>
</evidence>
<evidence type="ECO:0000256" key="1">
    <source>
        <dbReference type="SAM" id="MobiDB-lite"/>
    </source>
</evidence>
<dbReference type="SUPFAM" id="SSF55781">
    <property type="entry name" value="GAF domain-like"/>
    <property type="match status" value="1"/>
</dbReference>
<dbReference type="InterPro" id="IPR029016">
    <property type="entry name" value="GAF-like_dom_sf"/>
</dbReference>
<proteinExistence type="predicted"/>
<dbReference type="InterPro" id="IPR003018">
    <property type="entry name" value="GAF"/>
</dbReference>
<dbReference type="VEuPathDB" id="FungiDB:LELG_01868"/>
<evidence type="ECO:0000313" key="4">
    <source>
        <dbReference type="Proteomes" id="UP000001996"/>
    </source>
</evidence>
<dbReference type="GeneID" id="5234231"/>
<dbReference type="AlphaFoldDB" id="A5DWY1"/>
<dbReference type="Gene3D" id="3.30.450.40">
    <property type="match status" value="1"/>
</dbReference>
<dbReference type="OMA" id="IHYKAFM"/>
<protein>
    <recommendedName>
        <fullName evidence="2">GAF domain-containing protein</fullName>
    </recommendedName>
</protein>
<organism evidence="3 4">
    <name type="scientific">Lodderomyces elongisporus (strain ATCC 11503 / CBS 2605 / JCM 1781 / NBRC 1676 / NRRL YB-4239)</name>
    <name type="common">Yeast</name>
    <name type="synonym">Saccharomyces elongisporus</name>
    <dbReference type="NCBI Taxonomy" id="379508"/>
    <lineage>
        <taxon>Eukaryota</taxon>
        <taxon>Fungi</taxon>
        <taxon>Dikarya</taxon>
        <taxon>Ascomycota</taxon>
        <taxon>Saccharomycotina</taxon>
        <taxon>Pichiomycetes</taxon>
        <taxon>Debaryomycetaceae</taxon>
        <taxon>Candida/Lodderomyces clade</taxon>
        <taxon>Lodderomyces</taxon>
    </lineage>
</organism>
<feature type="domain" description="GAF" evidence="2">
    <location>
        <begin position="31"/>
        <end position="159"/>
    </location>
</feature>
<dbReference type="KEGG" id="lel:PVL30_001840"/>
<reference evidence="3 4" key="1">
    <citation type="journal article" date="2009" name="Nature">
        <title>Evolution of pathogenicity and sexual reproduction in eight Candida genomes.</title>
        <authorList>
            <person name="Butler G."/>
            <person name="Rasmussen M.D."/>
            <person name="Lin M.F."/>
            <person name="Santos M.A."/>
            <person name="Sakthikumar S."/>
            <person name="Munro C.A."/>
            <person name="Rheinbay E."/>
            <person name="Grabherr M."/>
            <person name="Forche A."/>
            <person name="Reedy J.L."/>
            <person name="Agrafioti I."/>
            <person name="Arnaud M.B."/>
            <person name="Bates S."/>
            <person name="Brown A.J."/>
            <person name="Brunke S."/>
            <person name="Costanzo M.C."/>
            <person name="Fitzpatrick D.A."/>
            <person name="de Groot P.W."/>
            <person name="Harris D."/>
            <person name="Hoyer L.L."/>
            <person name="Hube B."/>
            <person name="Klis F.M."/>
            <person name="Kodira C."/>
            <person name="Lennard N."/>
            <person name="Logue M.E."/>
            <person name="Martin R."/>
            <person name="Neiman A.M."/>
            <person name="Nikolaou E."/>
            <person name="Quail M.A."/>
            <person name="Quinn J."/>
            <person name="Santos M.C."/>
            <person name="Schmitzberger F.F."/>
            <person name="Sherlock G."/>
            <person name="Shah P."/>
            <person name="Silverstein K.A."/>
            <person name="Skrzypek M.S."/>
            <person name="Soll D."/>
            <person name="Staggs R."/>
            <person name="Stansfield I."/>
            <person name="Stumpf M.P."/>
            <person name="Sudbery P.E."/>
            <person name="Srikantha T."/>
            <person name="Zeng Q."/>
            <person name="Berman J."/>
            <person name="Berriman M."/>
            <person name="Heitman J."/>
            <person name="Gow N.A."/>
            <person name="Lorenz M.C."/>
            <person name="Birren B.W."/>
            <person name="Kellis M."/>
            <person name="Cuomo C.A."/>
        </authorList>
    </citation>
    <scope>NUCLEOTIDE SEQUENCE [LARGE SCALE GENOMIC DNA]</scope>
    <source>
        <strain evidence="4">ATCC 11503 / BCRC 21390 / CBS 2605 / JCM 1781 / NBRC 1676 / NRRL YB-4239</strain>
    </source>
</reference>
<evidence type="ECO:0000313" key="3">
    <source>
        <dbReference type="EMBL" id="EDK43689.1"/>
    </source>
</evidence>
<dbReference type="Proteomes" id="UP000001996">
    <property type="component" value="Unassembled WGS sequence"/>
</dbReference>
<dbReference type="EMBL" id="CH981525">
    <property type="protein sequence ID" value="EDK43689.1"/>
    <property type="molecule type" value="Genomic_DNA"/>
</dbReference>
<dbReference type="eggNOG" id="KOG0519">
    <property type="taxonomic scope" value="Eukaryota"/>
</dbReference>
<feature type="compositionally biased region" description="Polar residues" evidence="1">
    <location>
        <begin position="202"/>
        <end position="218"/>
    </location>
</feature>
<dbReference type="PANTHER" id="PTHR43102:SF2">
    <property type="entry name" value="GAF DOMAIN-CONTAINING PROTEIN"/>
    <property type="match status" value="1"/>
</dbReference>
<feature type="region of interest" description="Disordered" evidence="1">
    <location>
        <begin position="202"/>
        <end position="233"/>
    </location>
</feature>
<accession>A5DWY1</accession>
<sequence length="500" mass="57328">MKPPESFNEISRLDAVSNYLNLPQWQNIHYFTKVIKSLRRNLKVDGVSVSVVDNYQCHLKHKTMLDTSIIPRSIAIDAHAILSKGFFCLLDASKDWRTSSNPIVAGPPYVKFYCAVPLIADNKEVIGVLAIFDQHPKDMFCREHQNMLKNVSRDIMIQLRRPWKPSSGFATYLDRIAENIVRGGYWDKRRALKEQKFAIGKTSSSSNYNPTFGTQNKGLGNPCSQSQSQSQSQNRNLNLNLNPMLTPFDSHETEEICKINLKNKLQDDLCMPFLSTGGNQLLVTPSTQILDKQLWQLLFSMGSLERAASCLVEIIARKFEFDFVYVLEVSIADPCCVPKVCFPPKRDKIDLELFYCASKLNRPQDAQIEFASREISSYLTTRSSLTRENIYNESSFNKFYENSIHYKAFISEFGLEYKNEKQNSFLNHGLMMPFFRHGSKLVNRNTPVIENNESNLVDLYLRSGGFILAMFSENMKVIDAKKISSIFNYACIYRKIYIAN</sequence>
<dbReference type="InParanoid" id="A5DWY1"/>
<dbReference type="OrthoDB" id="303614at2759"/>